<evidence type="ECO:0000313" key="2">
    <source>
        <dbReference type="EMBL" id="KAF5390846.1"/>
    </source>
</evidence>
<feature type="signal peptide" evidence="1">
    <location>
        <begin position="1"/>
        <end position="23"/>
    </location>
</feature>
<dbReference type="Proteomes" id="UP000518752">
    <property type="component" value="Unassembled WGS sequence"/>
</dbReference>
<keyword evidence="3" id="KW-1185">Reference proteome</keyword>
<sequence length="186" mass="20005">MHLLMPRLERFVLPLVACAGAGALCFRDQELVFGTAFSAFAPSCAGPFEQAPASTSAWALNIPRHKHGPRCKHCGSTVYRYAAFKYAPAFLAFSLDGMNDCTVDSSLVLNIEADSVSYRLRGAVYFDSAALHFMARTIDEADRVLIHDGMTNGGVSTLENDHSIGVDMVSLGDGTGCLSALLYTKC</sequence>
<proteinExistence type="predicted"/>
<comment type="caution">
    <text evidence="2">The sequence shown here is derived from an EMBL/GenBank/DDBJ whole genome shotgun (WGS) entry which is preliminary data.</text>
</comment>
<dbReference type="EMBL" id="JAACJN010000013">
    <property type="protein sequence ID" value="KAF5390846.1"/>
    <property type="molecule type" value="Genomic_DNA"/>
</dbReference>
<name>A0A8H5MEL4_9AGAR</name>
<organism evidence="2 3">
    <name type="scientific">Collybiopsis confluens</name>
    <dbReference type="NCBI Taxonomy" id="2823264"/>
    <lineage>
        <taxon>Eukaryota</taxon>
        <taxon>Fungi</taxon>
        <taxon>Dikarya</taxon>
        <taxon>Basidiomycota</taxon>
        <taxon>Agaricomycotina</taxon>
        <taxon>Agaricomycetes</taxon>
        <taxon>Agaricomycetidae</taxon>
        <taxon>Agaricales</taxon>
        <taxon>Marasmiineae</taxon>
        <taxon>Omphalotaceae</taxon>
        <taxon>Collybiopsis</taxon>
    </lineage>
</organism>
<reference evidence="2 3" key="1">
    <citation type="journal article" date="2020" name="ISME J.">
        <title>Uncovering the hidden diversity of litter-decomposition mechanisms in mushroom-forming fungi.</title>
        <authorList>
            <person name="Floudas D."/>
            <person name="Bentzer J."/>
            <person name="Ahren D."/>
            <person name="Johansson T."/>
            <person name="Persson P."/>
            <person name="Tunlid A."/>
        </authorList>
    </citation>
    <scope>NUCLEOTIDE SEQUENCE [LARGE SCALE GENOMIC DNA]</scope>
    <source>
        <strain evidence="2 3">CBS 406.79</strain>
    </source>
</reference>
<gene>
    <name evidence="2" type="ORF">D9757_004521</name>
</gene>
<keyword evidence="1" id="KW-0732">Signal</keyword>
<protein>
    <submittedName>
        <fullName evidence="2">Uncharacterized protein</fullName>
    </submittedName>
</protein>
<dbReference type="AlphaFoldDB" id="A0A8H5MEL4"/>
<evidence type="ECO:0000256" key="1">
    <source>
        <dbReference type="SAM" id="SignalP"/>
    </source>
</evidence>
<feature type="chain" id="PRO_5034634453" evidence="1">
    <location>
        <begin position="24"/>
        <end position="186"/>
    </location>
</feature>
<evidence type="ECO:0000313" key="3">
    <source>
        <dbReference type="Proteomes" id="UP000518752"/>
    </source>
</evidence>
<accession>A0A8H5MEL4</accession>